<organism evidence="2 3">
    <name type="scientific">Periplaneta americana</name>
    <name type="common">American cockroach</name>
    <name type="synonym">Blatta americana</name>
    <dbReference type="NCBI Taxonomy" id="6978"/>
    <lineage>
        <taxon>Eukaryota</taxon>
        <taxon>Metazoa</taxon>
        <taxon>Ecdysozoa</taxon>
        <taxon>Arthropoda</taxon>
        <taxon>Hexapoda</taxon>
        <taxon>Insecta</taxon>
        <taxon>Pterygota</taxon>
        <taxon>Neoptera</taxon>
        <taxon>Polyneoptera</taxon>
        <taxon>Dictyoptera</taxon>
        <taxon>Blattodea</taxon>
        <taxon>Blattoidea</taxon>
        <taxon>Blattidae</taxon>
        <taxon>Blattinae</taxon>
        <taxon>Periplaneta</taxon>
    </lineage>
</organism>
<proteinExistence type="predicted"/>
<keyword evidence="3" id="KW-1185">Reference proteome</keyword>
<keyword evidence="1" id="KW-0472">Membrane</keyword>
<evidence type="ECO:0000256" key="1">
    <source>
        <dbReference type="SAM" id="Phobius"/>
    </source>
</evidence>
<keyword evidence="1" id="KW-0812">Transmembrane</keyword>
<feature type="transmembrane region" description="Helical" evidence="1">
    <location>
        <begin position="30"/>
        <end position="48"/>
    </location>
</feature>
<keyword evidence="1" id="KW-1133">Transmembrane helix</keyword>
<sequence length="128" mass="14581">MAGLCEGGNKPQRFLKSHLSVVRFRSGTRLISIPLSLVLYLFCGVFAVDMHRANHIVGEISIFKDCSRKSTKKRRIDKYRDIPPQNPDQFWDQVLATWEDFAKDQNCFRGLVDSMSRKCQAVIDAGGM</sequence>
<evidence type="ECO:0000313" key="3">
    <source>
        <dbReference type="Proteomes" id="UP001148838"/>
    </source>
</evidence>
<gene>
    <name evidence="2" type="ORF">ANN_09986</name>
</gene>
<dbReference type="EMBL" id="JAJSOF020000005">
    <property type="protein sequence ID" value="KAJ4447976.1"/>
    <property type="molecule type" value="Genomic_DNA"/>
</dbReference>
<protein>
    <submittedName>
        <fullName evidence="2">Uncharacterized protein</fullName>
    </submittedName>
</protein>
<name>A0ABQ8TPX3_PERAM</name>
<comment type="caution">
    <text evidence="2">The sequence shown here is derived from an EMBL/GenBank/DDBJ whole genome shotgun (WGS) entry which is preliminary data.</text>
</comment>
<evidence type="ECO:0000313" key="2">
    <source>
        <dbReference type="EMBL" id="KAJ4447976.1"/>
    </source>
</evidence>
<dbReference type="Proteomes" id="UP001148838">
    <property type="component" value="Unassembled WGS sequence"/>
</dbReference>
<accession>A0ABQ8TPX3</accession>
<reference evidence="2 3" key="1">
    <citation type="journal article" date="2022" name="Allergy">
        <title>Genome assembly and annotation of Periplaneta americana reveal a comprehensive cockroach allergen profile.</title>
        <authorList>
            <person name="Wang L."/>
            <person name="Xiong Q."/>
            <person name="Saelim N."/>
            <person name="Wang L."/>
            <person name="Nong W."/>
            <person name="Wan A.T."/>
            <person name="Shi M."/>
            <person name="Liu X."/>
            <person name="Cao Q."/>
            <person name="Hui J.H.L."/>
            <person name="Sookrung N."/>
            <person name="Leung T.F."/>
            <person name="Tungtrongchitr A."/>
            <person name="Tsui S.K.W."/>
        </authorList>
    </citation>
    <scope>NUCLEOTIDE SEQUENCE [LARGE SCALE GENOMIC DNA]</scope>
    <source>
        <strain evidence="2">PWHHKU_190912</strain>
    </source>
</reference>